<dbReference type="GO" id="GO:0046576">
    <property type="term" value="F:rhamnogalacturonan alpha-L-rhamnopyranosyl-(1-&gt;4)-alpha-D-galactopyranosyluronide lyase activity"/>
    <property type="evidence" value="ECO:0007669"/>
    <property type="project" value="UniProtKB-ARBA"/>
</dbReference>
<evidence type="ECO:0000256" key="1">
    <source>
        <dbReference type="ARBA" id="ARBA00004613"/>
    </source>
</evidence>
<keyword evidence="15" id="KW-1185">Reference proteome</keyword>
<keyword evidence="9" id="KW-0961">Cell wall biogenesis/degradation</keyword>
<comment type="similarity">
    <text evidence="2 10">Belongs to the glycosyl hydrolase 28 family.</text>
</comment>
<comment type="subcellular location">
    <subcellularLocation>
        <location evidence="1">Secreted</location>
    </subcellularLocation>
</comment>
<dbReference type="SUPFAM" id="SSF57180">
    <property type="entry name" value="Cellulose-binding domain"/>
    <property type="match status" value="1"/>
</dbReference>
<keyword evidence="8 10" id="KW-0326">Glycosidase</keyword>
<keyword evidence="6" id="KW-1015">Disulfide bond</keyword>
<evidence type="ECO:0000256" key="10">
    <source>
        <dbReference type="RuleBase" id="RU361169"/>
    </source>
</evidence>
<evidence type="ECO:0000259" key="13">
    <source>
        <dbReference type="PROSITE" id="PS51164"/>
    </source>
</evidence>
<evidence type="ECO:0000256" key="3">
    <source>
        <dbReference type="ARBA" id="ARBA00022525"/>
    </source>
</evidence>
<dbReference type="InterPro" id="IPR035971">
    <property type="entry name" value="CBD_sf"/>
</dbReference>
<organism evidence="14 15">
    <name type="scientific">Serendipita vermifera MAFF 305830</name>
    <dbReference type="NCBI Taxonomy" id="933852"/>
    <lineage>
        <taxon>Eukaryota</taxon>
        <taxon>Fungi</taxon>
        <taxon>Dikarya</taxon>
        <taxon>Basidiomycota</taxon>
        <taxon>Agaricomycotina</taxon>
        <taxon>Agaricomycetes</taxon>
        <taxon>Sebacinales</taxon>
        <taxon>Serendipitaceae</taxon>
        <taxon>Serendipita</taxon>
    </lineage>
</organism>
<dbReference type="Pfam" id="PF00734">
    <property type="entry name" value="CBM_1"/>
    <property type="match status" value="1"/>
</dbReference>
<dbReference type="PANTHER" id="PTHR31736">
    <property type="match status" value="1"/>
</dbReference>
<evidence type="ECO:0000256" key="12">
    <source>
        <dbReference type="SAM" id="SignalP"/>
    </source>
</evidence>
<dbReference type="GO" id="GO:0030248">
    <property type="term" value="F:cellulose binding"/>
    <property type="evidence" value="ECO:0007669"/>
    <property type="project" value="InterPro"/>
</dbReference>
<dbReference type="SUPFAM" id="SSF51126">
    <property type="entry name" value="Pectin lyase-like"/>
    <property type="match status" value="1"/>
</dbReference>
<dbReference type="GO" id="GO:0005576">
    <property type="term" value="C:extracellular region"/>
    <property type="evidence" value="ECO:0007669"/>
    <property type="project" value="UniProtKB-SubCell"/>
</dbReference>
<evidence type="ECO:0000256" key="6">
    <source>
        <dbReference type="ARBA" id="ARBA00023157"/>
    </source>
</evidence>
<evidence type="ECO:0000256" key="8">
    <source>
        <dbReference type="ARBA" id="ARBA00023295"/>
    </source>
</evidence>
<dbReference type="Pfam" id="PF00295">
    <property type="entry name" value="Glyco_hydro_28"/>
    <property type="match status" value="1"/>
</dbReference>
<dbReference type="GO" id="GO:0005975">
    <property type="term" value="P:carbohydrate metabolic process"/>
    <property type="evidence" value="ECO:0007669"/>
    <property type="project" value="InterPro"/>
</dbReference>
<dbReference type="GO" id="GO:0004650">
    <property type="term" value="F:polygalacturonase activity"/>
    <property type="evidence" value="ECO:0007669"/>
    <property type="project" value="InterPro"/>
</dbReference>
<dbReference type="PROSITE" id="PS51164">
    <property type="entry name" value="CBM1_2"/>
    <property type="match status" value="1"/>
</dbReference>
<proteinExistence type="inferred from homology"/>
<dbReference type="InterPro" id="IPR000743">
    <property type="entry name" value="Glyco_hydro_28"/>
</dbReference>
<feature type="region of interest" description="Disordered" evidence="11">
    <location>
        <begin position="445"/>
        <end position="467"/>
    </location>
</feature>
<accession>A0A0C2XBV4</accession>
<dbReference type="AlphaFoldDB" id="A0A0C2XBV4"/>
<dbReference type="InterPro" id="IPR011050">
    <property type="entry name" value="Pectin_lyase_fold/virulence"/>
</dbReference>
<dbReference type="PROSITE" id="PS00562">
    <property type="entry name" value="CBM1_1"/>
    <property type="match status" value="1"/>
</dbReference>
<evidence type="ECO:0000256" key="9">
    <source>
        <dbReference type="ARBA" id="ARBA00023316"/>
    </source>
</evidence>
<protein>
    <submittedName>
        <fullName evidence="14">Carbohydrate-binding module family 1 protein</fullName>
    </submittedName>
</protein>
<dbReference type="Gene3D" id="2.160.20.10">
    <property type="entry name" value="Single-stranded right-handed beta-helix, Pectin lyase-like"/>
    <property type="match status" value="1"/>
</dbReference>
<dbReference type="SMART" id="SM00236">
    <property type="entry name" value="fCBD"/>
    <property type="match status" value="1"/>
</dbReference>
<dbReference type="STRING" id="933852.A0A0C2XBV4"/>
<evidence type="ECO:0000313" key="15">
    <source>
        <dbReference type="Proteomes" id="UP000054097"/>
    </source>
</evidence>
<feature type="chain" id="PRO_5002174135" evidence="12">
    <location>
        <begin position="22"/>
        <end position="504"/>
    </location>
</feature>
<evidence type="ECO:0000256" key="7">
    <source>
        <dbReference type="ARBA" id="ARBA00023180"/>
    </source>
</evidence>
<dbReference type="EMBL" id="KN824305">
    <property type="protein sequence ID" value="KIM26592.1"/>
    <property type="molecule type" value="Genomic_DNA"/>
</dbReference>
<dbReference type="PANTHER" id="PTHR31736:SF19">
    <property type="entry name" value="PECTIN LYASE SUPERFAMILY PROTEIN-RELATED"/>
    <property type="match status" value="1"/>
</dbReference>
<keyword evidence="4 12" id="KW-0732">Signal</keyword>
<evidence type="ECO:0000256" key="2">
    <source>
        <dbReference type="ARBA" id="ARBA00008834"/>
    </source>
</evidence>
<keyword evidence="3" id="KW-0964">Secreted</keyword>
<evidence type="ECO:0000256" key="4">
    <source>
        <dbReference type="ARBA" id="ARBA00022729"/>
    </source>
</evidence>
<evidence type="ECO:0000256" key="5">
    <source>
        <dbReference type="ARBA" id="ARBA00022801"/>
    </source>
</evidence>
<reference evidence="15" key="2">
    <citation type="submission" date="2015-01" db="EMBL/GenBank/DDBJ databases">
        <title>Evolutionary Origins and Diversification of the Mycorrhizal Mutualists.</title>
        <authorList>
            <consortium name="DOE Joint Genome Institute"/>
            <consortium name="Mycorrhizal Genomics Consortium"/>
            <person name="Kohler A."/>
            <person name="Kuo A."/>
            <person name="Nagy L.G."/>
            <person name="Floudas D."/>
            <person name="Copeland A."/>
            <person name="Barry K.W."/>
            <person name="Cichocki N."/>
            <person name="Veneault-Fourrey C."/>
            <person name="LaButti K."/>
            <person name="Lindquist E.A."/>
            <person name="Lipzen A."/>
            <person name="Lundell T."/>
            <person name="Morin E."/>
            <person name="Murat C."/>
            <person name="Riley R."/>
            <person name="Ohm R."/>
            <person name="Sun H."/>
            <person name="Tunlid A."/>
            <person name="Henrissat B."/>
            <person name="Grigoriev I.V."/>
            <person name="Hibbett D.S."/>
            <person name="Martin F."/>
        </authorList>
    </citation>
    <scope>NUCLEOTIDE SEQUENCE [LARGE SCALE GENOMIC DNA]</scope>
    <source>
        <strain evidence="15">MAFF 305830</strain>
    </source>
</reference>
<keyword evidence="5 10" id="KW-0378">Hydrolase</keyword>
<dbReference type="InterPro" id="IPR000254">
    <property type="entry name" value="CBD"/>
</dbReference>
<dbReference type="GO" id="GO:0071555">
    <property type="term" value="P:cell wall organization"/>
    <property type="evidence" value="ECO:0007669"/>
    <property type="project" value="UniProtKB-KW"/>
</dbReference>
<dbReference type="Proteomes" id="UP000054097">
    <property type="component" value="Unassembled WGS sequence"/>
</dbReference>
<evidence type="ECO:0000313" key="14">
    <source>
        <dbReference type="EMBL" id="KIM26592.1"/>
    </source>
</evidence>
<reference evidence="14 15" key="1">
    <citation type="submission" date="2014-04" db="EMBL/GenBank/DDBJ databases">
        <authorList>
            <consortium name="DOE Joint Genome Institute"/>
            <person name="Kuo A."/>
            <person name="Zuccaro A."/>
            <person name="Kohler A."/>
            <person name="Nagy L.G."/>
            <person name="Floudas D."/>
            <person name="Copeland A."/>
            <person name="Barry K.W."/>
            <person name="Cichocki N."/>
            <person name="Veneault-Fourrey C."/>
            <person name="LaButti K."/>
            <person name="Lindquist E.A."/>
            <person name="Lipzen A."/>
            <person name="Lundell T."/>
            <person name="Morin E."/>
            <person name="Murat C."/>
            <person name="Sun H."/>
            <person name="Tunlid A."/>
            <person name="Henrissat B."/>
            <person name="Grigoriev I.V."/>
            <person name="Hibbett D.S."/>
            <person name="Martin F."/>
            <person name="Nordberg H.P."/>
            <person name="Cantor M.N."/>
            <person name="Hua S.X."/>
        </authorList>
    </citation>
    <scope>NUCLEOTIDE SEQUENCE [LARGE SCALE GENOMIC DNA]</scope>
    <source>
        <strain evidence="14 15">MAFF 305830</strain>
    </source>
</reference>
<dbReference type="OrthoDB" id="2268901at2759"/>
<keyword evidence="7" id="KW-0325">Glycoprotein</keyword>
<name>A0A0C2XBV4_SERVB</name>
<feature type="signal peptide" evidence="12">
    <location>
        <begin position="1"/>
        <end position="21"/>
    </location>
</feature>
<sequence>MFASLASLSLLSSFLFATGLAQLTGSVGPLTSLSSKSKICNVLDYGGSIGSSDIGPAILNAYNKCVTTNSGSTLYVPAGNYNMQTWVTLNHGTKWAFRLDGFITRTSTTGGHMIVIQNANDFEFYSANSKGGFQGNGYQCRNAGPRFMRMVTSTNWSVHDIIMVDSPEFHLVVQGANIGGSDGIDISGDNHWVHDVEVSNRDECVTIKSPASNMLIERIWCNQSGGSAFGSLGLDTAISNIVYKKPHLLLPVVSRNIYTNGGNQAMMIKSNGGSGYVRDVVMQDFISRGTAYGLYINMYWASMTRLSGNGVKLSNIKFTNWNGNVVDGTQRAPIALICDDLTPCTGITLTNVNMWSQTGKAVYKCESAYGSGVGCIKSGSGGGYGVVSINPSQPSGYTTPATMPGDLSSGFSATSAIPVPASIPTSFFPGLSAYKKLMSSQSTSGGATTANSPATTSSKTTTGGSSSGTVAQFGQCGGLTYTGPTACVSPYVCTYSNDYYSQCL</sequence>
<dbReference type="HOGENOM" id="CLU_016031_7_2_1"/>
<dbReference type="InterPro" id="IPR012334">
    <property type="entry name" value="Pectin_lyas_fold"/>
</dbReference>
<feature type="domain" description="CBM1" evidence="13">
    <location>
        <begin position="468"/>
        <end position="504"/>
    </location>
</feature>
<evidence type="ECO:0000256" key="11">
    <source>
        <dbReference type="SAM" id="MobiDB-lite"/>
    </source>
</evidence>
<gene>
    <name evidence="14" type="ORF">M408DRAFT_25301</name>
</gene>